<dbReference type="Proteomes" id="UP000236737">
    <property type="component" value="Unassembled WGS sequence"/>
</dbReference>
<name>A0A1H6AE26_9FLAO</name>
<accession>A0A1H6AE26</accession>
<protein>
    <submittedName>
        <fullName evidence="1">Uncharacterized protein</fullName>
    </submittedName>
</protein>
<gene>
    <name evidence="1" type="ORF">SAMN04488130_11513</name>
</gene>
<proteinExistence type="predicted"/>
<organism evidence="1 2">
    <name type="scientific">Flavobacterium urumqiense</name>
    <dbReference type="NCBI Taxonomy" id="935224"/>
    <lineage>
        <taxon>Bacteria</taxon>
        <taxon>Pseudomonadati</taxon>
        <taxon>Bacteroidota</taxon>
        <taxon>Flavobacteriia</taxon>
        <taxon>Flavobacteriales</taxon>
        <taxon>Flavobacteriaceae</taxon>
        <taxon>Flavobacterium</taxon>
    </lineage>
</organism>
<evidence type="ECO:0000313" key="2">
    <source>
        <dbReference type="Proteomes" id="UP000236737"/>
    </source>
</evidence>
<keyword evidence="2" id="KW-1185">Reference proteome</keyword>
<dbReference type="EMBL" id="FNVP01000015">
    <property type="protein sequence ID" value="SEG46297.1"/>
    <property type="molecule type" value="Genomic_DNA"/>
</dbReference>
<sequence length="41" mass="4995">MDVLQKWLKKYLFNQKSLKLKKNKLLPKKNALSGLLREWHD</sequence>
<evidence type="ECO:0000313" key="1">
    <source>
        <dbReference type="EMBL" id="SEG46297.1"/>
    </source>
</evidence>
<reference evidence="2" key="1">
    <citation type="submission" date="2016-10" db="EMBL/GenBank/DDBJ databases">
        <authorList>
            <person name="Varghese N."/>
            <person name="Submissions S."/>
        </authorList>
    </citation>
    <scope>NUCLEOTIDE SEQUENCE [LARGE SCALE GENOMIC DNA]</scope>
    <source>
        <strain evidence="2">CGMCC 1.9230</strain>
    </source>
</reference>
<dbReference type="AlphaFoldDB" id="A0A1H6AE26"/>